<dbReference type="EMBL" id="JARAOO010000013">
    <property type="protein sequence ID" value="KAJ7946448.1"/>
    <property type="molecule type" value="Genomic_DNA"/>
</dbReference>
<reference evidence="2" key="1">
    <citation type="journal article" date="2023" name="Science">
        <title>Elucidation of the pathway for biosynthesis of saponin adjuvants from the soapbark tree.</title>
        <authorList>
            <person name="Reed J."/>
            <person name="Orme A."/>
            <person name="El-Demerdash A."/>
            <person name="Owen C."/>
            <person name="Martin L.B.B."/>
            <person name="Misra R.C."/>
            <person name="Kikuchi S."/>
            <person name="Rejzek M."/>
            <person name="Martin A.C."/>
            <person name="Harkess A."/>
            <person name="Leebens-Mack J."/>
            <person name="Louveau T."/>
            <person name="Stephenson M.J."/>
            <person name="Osbourn A."/>
        </authorList>
    </citation>
    <scope>NUCLEOTIDE SEQUENCE</scope>
    <source>
        <strain evidence="2">S10</strain>
    </source>
</reference>
<gene>
    <name evidence="2" type="ORF">O6P43_031381</name>
</gene>
<keyword evidence="1" id="KW-0732">Signal</keyword>
<keyword evidence="3" id="KW-1185">Reference proteome</keyword>
<feature type="chain" id="PRO_5042115844" evidence="1">
    <location>
        <begin position="19"/>
        <end position="89"/>
    </location>
</feature>
<dbReference type="AlphaFoldDB" id="A0AAD7KVL8"/>
<evidence type="ECO:0000313" key="3">
    <source>
        <dbReference type="Proteomes" id="UP001163823"/>
    </source>
</evidence>
<protein>
    <submittedName>
        <fullName evidence="2">Pollen Ole e 1 allergen/extensin</fullName>
    </submittedName>
</protein>
<feature type="signal peptide" evidence="1">
    <location>
        <begin position="1"/>
        <end position="18"/>
    </location>
</feature>
<evidence type="ECO:0000313" key="2">
    <source>
        <dbReference type="EMBL" id="KAJ7946448.1"/>
    </source>
</evidence>
<dbReference type="KEGG" id="qsa:O6P43_031381"/>
<comment type="caution">
    <text evidence="2">The sequence shown here is derived from an EMBL/GenBank/DDBJ whole genome shotgun (WGS) entry which is preliminary data.</text>
</comment>
<accession>A0AAD7KVL8</accession>
<dbReference type="Proteomes" id="UP001163823">
    <property type="component" value="Chromosome 13"/>
</dbReference>
<name>A0AAD7KVL8_QUISA</name>
<evidence type="ECO:0000256" key="1">
    <source>
        <dbReference type="SAM" id="SignalP"/>
    </source>
</evidence>
<sequence length="89" mass="9980">MMLLLLCFIFFHGSPVTGQENPFFELPSQQEFLQMAGYGEEKLSTVLFTGSVHCEACLHGEADHFMHGLYQKCWLLPTAISAGRKANQV</sequence>
<organism evidence="2 3">
    <name type="scientific">Quillaja saponaria</name>
    <name type="common">Soap bark tree</name>
    <dbReference type="NCBI Taxonomy" id="32244"/>
    <lineage>
        <taxon>Eukaryota</taxon>
        <taxon>Viridiplantae</taxon>
        <taxon>Streptophyta</taxon>
        <taxon>Embryophyta</taxon>
        <taxon>Tracheophyta</taxon>
        <taxon>Spermatophyta</taxon>
        <taxon>Magnoliopsida</taxon>
        <taxon>eudicotyledons</taxon>
        <taxon>Gunneridae</taxon>
        <taxon>Pentapetalae</taxon>
        <taxon>rosids</taxon>
        <taxon>fabids</taxon>
        <taxon>Fabales</taxon>
        <taxon>Quillajaceae</taxon>
        <taxon>Quillaja</taxon>
    </lineage>
</organism>
<proteinExistence type="predicted"/>